<reference evidence="8 9" key="1">
    <citation type="journal article" date="2019" name="Nat. Commun.">
        <title>The antimicrobial potential of Streptomyces from insect microbiomes.</title>
        <authorList>
            <person name="Chevrette M.G."/>
            <person name="Carlson C.M."/>
            <person name="Ortega H.E."/>
            <person name="Thomas C."/>
            <person name="Ananiev G.E."/>
            <person name="Barns K.J."/>
            <person name="Book A.J."/>
            <person name="Cagnazzo J."/>
            <person name="Carlos C."/>
            <person name="Flanigan W."/>
            <person name="Grubbs K.J."/>
            <person name="Horn H.A."/>
            <person name="Hoffmann F.M."/>
            <person name="Klassen J.L."/>
            <person name="Knack J.J."/>
            <person name="Lewin G.R."/>
            <person name="McDonald B.R."/>
            <person name="Muller L."/>
            <person name="Melo W.G.P."/>
            <person name="Pinto-Tomas A.A."/>
            <person name="Schmitz A."/>
            <person name="Wendt-Pienkowski E."/>
            <person name="Wildman S."/>
            <person name="Zhao M."/>
            <person name="Zhang F."/>
            <person name="Bugni T.S."/>
            <person name="Andes D.R."/>
            <person name="Pupo M.T."/>
            <person name="Currie C.R."/>
        </authorList>
    </citation>
    <scope>NUCLEOTIDE SEQUENCE [LARGE SCALE GENOMIC DNA]</scope>
    <source>
        <strain evidence="8 9">SID5840</strain>
    </source>
</reference>
<keyword evidence="2" id="KW-0732">Signal</keyword>
<gene>
    <name evidence="8" type="ORF">GTW20_09315</name>
</gene>
<evidence type="ECO:0000256" key="1">
    <source>
        <dbReference type="ARBA" id="ARBA00005791"/>
    </source>
</evidence>
<dbReference type="InterPro" id="IPR012336">
    <property type="entry name" value="Thioredoxin-like_fold"/>
</dbReference>
<dbReference type="Pfam" id="PF13462">
    <property type="entry name" value="Thioredoxin_4"/>
    <property type="match status" value="1"/>
</dbReference>
<evidence type="ECO:0000259" key="7">
    <source>
        <dbReference type="PROSITE" id="PS51352"/>
    </source>
</evidence>
<comment type="caution">
    <text evidence="8">The sequence shown here is derived from an EMBL/GenBank/DDBJ whole genome shotgun (WGS) entry which is preliminary data.</text>
</comment>
<evidence type="ECO:0000256" key="6">
    <source>
        <dbReference type="SAM" id="Phobius"/>
    </source>
</evidence>
<proteinExistence type="inferred from homology"/>
<evidence type="ECO:0000256" key="2">
    <source>
        <dbReference type="ARBA" id="ARBA00022729"/>
    </source>
</evidence>
<feature type="domain" description="Thioredoxin" evidence="7">
    <location>
        <begin position="36"/>
        <end position="240"/>
    </location>
</feature>
<protein>
    <submittedName>
        <fullName evidence="8">Thioredoxin domain-containing protein</fullName>
    </submittedName>
</protein>
<dbReference type="RefSeq" id="WP_161110759.1">
    <property type="nucleotide sequence ID" value="NZ_JBEYHW010000021.1"/>
</dbReference>
<comment type="similarity">
    <text evidence="1">Belongs to the thioredoxin family. DsbA subfamily.</text>
</comment>
<evidence type="ECO:0000256" key="5">
    <source>
        <dbReference type="ARBA" id="ARBA00023284"/>
    </source>
</evidence>
<dbReference type="PROSITE" id="PS51352">
    <property type="entry name" value="THIOREDOXIN_2"/>
    <property type="match status" value="1"/>
</dbReference>
<dbReference type="Proteomes" id="UP000467124">
    <property type="component" value="Unassembled WGS sequence"/>
</dbReference>
<keyword evidence="6" id="KW-1133">Transmembrane helix</keyword>
<keyword evidence="6" id="KW-0472">Membrane</keyword>
<keyword evidence="6" id="KW-0812">Transmembrane</keyword>
<organism evidence="8 9">
    <name type="scientific">Nocardiopsis alba</name>
    <dbReference type="NCBI Taxonomy" id="53437"/>
    <lineage>
        <taxon>Bacteria</taxon>
        <taxon>Bacillati</taxon>
        <taxon>Actinomycetota</taxon>
        <taxon>Actinomycetes</taxon>
        <taxon>Streptosporangiales</taxon>
        <taxon>Nocardiopsidaceae</taxon>
        <taxon>Nocardiopsis</taxon>
    </lineage>
</organism>
<keyword evidence="5" id="KW-0676">Redox-active center</keyword>
<dbReference type="EMBL" id="WWHY01000001">
    <property type="protein sequence ID" value="MYR32465.1"/>
    <property type="molecule type" value="Genomic_DNA"/>
</dbReference>
<keyword evidence="4" id="KW-1015">Disulfide bond</keyword>
<dbReference type="InterPro" id="IPR013766">
    <property type="entry name" value="Thioredoxin_domain"/>
</dbReference>
<evidence type="ECO:0000313" key="9">
    <source>
        <dbReference type="Proteomes" id="UP000467124"/>
    </source>
</evidence>
<accession>A0A7K2IRR0</accession>
<feature type="transmembrane region" description="Helical" evidence="6">
    <location>
        <begin position="12"/>
        <end position="33"/>
    </location>
</feature>
<evidence type="ECO:0000313" key="8">
    <source>
        <dbReference type="EMBL" id="MYR32465.1"/>
    </source>
</evidence>
<evidence type="ECO:0000256" key="4">
    <source>
        <dbReference type="ARBA" id="ARBA00023157"/>
    </source>
</evidence>
<evidence type="ECO:0000256" key="3">
    <source>
        <dbReference type="ARBA" id="ARBA00023002"/>
    </source>
</evidence>
<dbReference type="PANTHER" id="PTHR13887">
    <property type="entry name" value="GLUTATHIONE S-TRANSFERASE KAPPA"/>
    <property type="match status" value="1"/>
</dbReference>
<dbReference type="PANTHER" id="PTHR13887:SF14">
    <property type="entry name" value="DISULFIDE BOND FORMATION PROTEIN D"/>
    <property type="match status" value="1"/>
</dbReference>
<dbReference type="InterPro" id="IPR036249">
    <property type="entry name" value="Thioredoxin-like_sf"/>
</dbReference>
<name>A0A7K2IRR0_9ACTN</name>
<dbReference type="SUPFAM" id="SSF52833">
    <property type="entry name" value="Thioredoxin-like"/>
    <property type="match status" value="1"/>
</dbReference>
<sequence>MPKDGGKKGISPLLLGGAVLTALVIAVVVGIRLEGGDADEESPTEIASTVDHIDPEQREWGQALARRDADDPMALGEADAPVVLVAYSDFACPYCAKWAQETQPELVERYVESGDLRIEWREFPYLGELSQTLSVGAVAAGEQEAFWEYQEAVFERQEEIKSSDDPDGILDEIVEELGLDADRFHEAMEADRSGIAVGHDFVEGQQIGVSATPAFIVNGDPIMGALPLDVFVRSVDTALAVAEE</sequence>
<dbReference type="AlphaFoldDB" id="A0A7K2IRR0"/>
<dbReference type="Gene3D" id="3.40.30.10">
    <property type="entry name" value="Glutaredoxin"/>
    <property type="match status" value="1"/>
</dbReference>
<keyword evidence="3" id="KW-0560">Oxidoreductase</keyword>
<dbReference type="GO" id="GO:0016491">
    <property type="term" value="F:oxidoreductase activity"/>
    <property type="evidence" value="ECO:0007669"/>
    <property type="project" value="UniProtKB-KW"/>
</dbReference>